<dbReference type="PANTHER" id="PTHR37742:SF1">
    <property type="entry name" value="OS01G0810200 PROTEIN"/>
    <property type="match status" value="1"/>
</dbReference>
<keyword evidence="2" id="KW-1185">Reference proteome</keyword>
<organism evidence="1 2">
    <name type="scientific">Triticum turgidum subsp. durum</name>
    <name type="common">Durum wheat</name>
    <name type="synonym">Triticum durum</name>
    <dbReference type="NCBI Taxonomy" id="4567"/>
    <lineage>
        <taxon>Eukaryota</taxon>
        <taxon>Viridiplantae</taxon>
        <taxon>Streptophyta</taxon>
        <taxon>Embryophyta</taxon>
        <taxon>Tracheophyta</taxon>
        <taxon>Spermatophyta</taxon>
        <taxon>Magnoliopsida</taxon>
        <taxon>Liliopsida</taxon>
        <taxon>Poales</taxon>
        <taxon>Poaceae</taxon>
        <taxon>BOP clade</taxon>
        <taxon>Pooideae</taxon>
        <taxon>Triticodae</taxon>
        <taxon>Triticeae</taxon>
        <taxon>Triticinae</taxon>
        <taxon>Triticum</taxon>
    </lineage>
</organism>
<reference evidence="1 2" key="1">
    <citation type="submission" date="2017-09" db="EMBL/GenBank/DDBJ databases">
        <authorList>
            <consortium name="International Durum Wheat Genome Sequencing Consortium (IDWGSC)"/>
            <person name="Milanesi L."/>
        </authorList>
    </citation>
    <scope>NUCLEOTIDE SEQUENCE [LARGE SCALE GENOMIC DNA]</scope>
    <source>
        <strain evidence="2">cv. Svevo</strain>
    </source>
</reference>
<dbReference type="Gramene" id="TRITD6Av1G213420.1">
    <property type="protein sequence ID" value="TRITD6Av1G213420.1"/>
    <property type="gene ID" value="TRITD6Av1G213420"/>
</dbReference>
<gene>
    <name evidence="1" type="ORF">TRITD_6Av1G213420</name>
</gene>
<dbReference type="AlphaFoldDB" id="A0A9R1B476"/>
<dbReference type="PANTHER" id="PTHR37742">
    <property type="entry name" value="OS01G0810200 PROTEIN"/>
    <property type="match status" value="1"/>
</dbReference>
<dbReference type="EMBL" id="LT934121">
    <property type="protein sequence ID" value="VAI50879.1"/>
    <property type="molecule type" value="Genomic_DNA"/>
</dbReference>
<accession>A0A9R1B476</accession>
<sequence>MANPRRAITLQINTQTPPFPAAAAAPSSSLLPSSLLHFLKRPASFPFLLSLFVLLTWISLHFHQPTPSASLQCPTVATAREAGLPVCLKVDCVLVVINCEMSNDRFKGWVEAKTRTLKSNP</sequence>
<proteinExistence type="predicted"/>
<evidence type="ECO:0000313" key="1">
    <source>
        <dbReference type="EMBL" id="VAI50879.1"/>
    </source>
</evidence>
<dbReference type="GO" id="GO:0005768">
    <property type="term" value="C:endosome"/>
    <property type="evidence" value="ECO:0007669"/>
    <property type="project" value="TreeGrafter"/>
</dbReference>
<name>A0A9R1B476_TRITD</name>
<dbReference type="GO" id="GO:0005802">
    <property type="term" value="C:trans-Golgi network"/>
    <property type="evidence" value="ECO:0007669"/>
    <property type="project" value="TreeGrafter"/>
</dbReference>
<protein>
    <submittedName>
        <fullName evidence="1">Uncharacterized protein</fullName>
    </submittedName>
</protein>
<dbReference type="Proteomes" id="UP000324705">
    <property type="component" value="Chromosome 6A"/>
</dbReference>
<evidence type="ECO:0000313" key="2">
    <source>
        <dbReference type="Proteomes" id="UP000324705"/>
    </source>
</evidence>